<organism evidence="2 3">
    <name type="scientific">Leptomonas seymouri</name>
    <dbReference type="NCBI Taxonomy" id="5684"/>
    <lineage>
        <taxon>Eukaryota</taxon>
        <taxon>Discoba</taxon>
        <taxon>Euglenozoa</taxon>
        <taxon>Kinetoplastea</taxon>
        <taxon>Metakinetoplastina</taxon>
        <taxon>Trypanosomatida</taxon>
        <taxon>Trypanosomatidae</taxon>
        <taxon>Leishmaniinae</taxon>
        <taxon>Leptomonas</taxon>
    </lineage>
</organism>
<feature type="region of interest" description="Disordered" evidence="1">
    <location>
        <begin position="71"/>
        <end position="91"/>
    </location>
</feature>
<dbReference type="VEuPathDB" id="TriTrypDB:Lsey_0439_0030"/>
<comment type="caution">
    <text evidence="2">The sequence shown here is derived from an EMBL/GenBank/DDBJ whole genome shotgun (WGS) entry which is preliminary data.</text>
</comment>
<name>A0A0N0P2L8_LEPSE</name>
<feature type="compositionally biased region" description="Low complexity" evidence="1">
    <location>
        <begin position="508"/>
        <end position="526"/>
    </location>
</feature>
<feature type="region of interest" description="Disordered" evidence="1">
    <location>
        <begin position="126"/>
        <end position="149"/>
    </location>
</feature>
<proteinExistence type="predicted"/>
<evidence type="ECO:0008006" key="4">
    <source>
        <dbReference type="Google" id="ProtNLM"/>
    </source>
</evidence>
<feature type="compositionally biased region" description="Low complexity" evidence="1">
    <location>
        <begin position="138"/>
        <end position="149"/>
    </location>
</feature>
<gene>
    <name evidence="2" type="ORF">ABL78_7877</name>
</gene>
<keyword evidence="3" id="KW-1185">Reference proteome</keyword>
<protein>
    <recommendedName>
        <fullName evidence="4">CSD domain-containing protein</fullName>
    </recommendedName>
</protein>
<dbReference type="OrthoDB" id="273650at2759"/>
<dbReference type="InterPro" id="IPR012340">
    <property type="entry name" value="NA-bd_OB-fold"/>
</dbReference>
<evidence type="ECO:0000256" key="1">
    <source>
        <dbReference type="SAM" id="MobiDB-lite"/>
    </source>
</evidence>
<dbReference type="AlphaFoldDB" id="A0A0N0P2L8"/>
<sequence length="548" mass="58956">MRAPISFPHLYSPAMCLVASSTCCSSGCCSPASPLSSGTSTRSVSTRSLRFAASFKPSLARMQRGFSTTAPCSVKHDQHHHHRQQQQQRLHGTVTAFKHRRGYGFVLAEGVASSSRKPVYTSLEALNQGTSEPSDNTAASADSEDGSAAVQDDELHRTYFFTRGSLGGGFYVTEGERVSFAVSEVEPSLGKKRYLGAPAYNTAAGRFGATAAALAEEFSLDPTVSNTPVEEESAASRSNVHAVMMRLYDLRTQKESPITPITLYGKVVEWNDVSGQGVIAELDVEREYHADAPCFPVSIEDMDLGQGTDMRVGRFVRFCLGPSSTATKGSGSEVAGDDDDAEGAADTTAAAGEGGEQLVAQRVIVDLTLERRRGAVGRPLVPSTAAPGTVTDQTRFNGVVREIRDHKFGFVIDDLSGESIFFHAGNARANVREGDRVDYLLREILRGKHTGKKACYDVRRAPNEGVVRRRGDLPVEWESGEPAVKEEVEEFDLLEEEADVVGEHAHGQAKAAASANGGKRAVSVSKAARKKKPSAATHQNEELDFNLL</sequence>
<dbReference type="Proteomes" id="UP000038009">
    <property type="component" value="Unassembled WGS sequence"/>
</dbReference>
<feature type="region of interest" description="Disordered" evidence="1">
    <location>
        <begin position="326"/>
        <end position="345"/>
    </location>
</feature>
<evidence type="ECO:0000313" key="3">
    <source>
        <dbReference type="Proteomes" id="UP000038009"/>
    </source>
</evidence>
<dbReference type="Gene3D" id="2.40.50.140">
    <property type="entry name" value="Nucleic acid-binding proteins"/>
    <property type="match status" value="2"/>
</dbReference>
<evidence type="ECO:0000313" key="2">
    <source>
        <dbReference type="EMBL" id="KPI83099.1"/>
    </source>
</evidence>
<accession>A0A0N0P2L8</accession>
<dbReference type="EMBL" id="LJSK01000439">
    <property type="protein sequence ID" value="KPI83099.1"/>
    <property type="molecule type" value="Genomic_DNA"/>
</dbReference>
<dbReference type="SUPFAM" id="SSF50249">
    <property type="entry name" value="Nucleic acid-binding proteins"/>
    <property type="match status" value="1"/>
</dbReference>
<reference evidence="2 3" key="1">
    <citation type="journal article" date="2015" name="PLoS Pathog.">
        <title>Leptomonas seymouri: Adaptations to the Dixenous Life Cycle Analyzed by Genome Sequencing, Transcriptome Profiling and Co-infection with Leishmania donovani.</title>
        <authorList>
            <person name="Kraeva N."/>
            <person name="Butenko A."/>
            <person name="Hlavacova J."/>
            <person name="Kostygov A."/>
            <person name="Myskova J."/>
            <person name="Grybchuk D."/>
            <person name="Lestinova T."/>
            <person name="Votypka J."/>
            <person name="Volf P."/>
            <person name="Opperdoes F."/>
            <person name="Flegontov P."/>
            <person name="Lukes J."/>
            <person name="Yurchenko V."/>
        </authorList>
    </citation>
    <scope>NUCLEOTIDE SEQUENCE [LARGE SCALE GENOMIC DNA]</scope>
    <source>
        <strain evidence="2 3">ATCC 30220</strain>
    </source>
</reference>
<dbReference type="OMA" id="GGFYVTE"/>
<feature type="compositionally biased region" description="Polar residues" evidence="1">
    <location>
        <begin position="126"/>
        <end position="137"/>
    </location>
</feature>
<feature type="region of interest" description="Disordered" evidence="1">
    <location>
        <begin position="502"/>
        <end position="548"/>
    </location>
</feature>